<organism evidence="2 3">
    <name type="scientific">Crenobacter intestini</name>
    <dbReference type="NCBI Taxonomy" id="2563443"/>
    <lineage>
        <taxon>Bacteria</taxon>
        <taxon>Pseudomonadati</taxon>
        <taxon>Pseudomonadota</taxon>
        <taxon>Betaproteobacteria</taxon>
        <taxon>Neisseriales</taxon>
        <taxon>Neisseriaceae</taxon>
        <taxon>Crenobacter</taxon>
    </lineage>
</organism>
<reference evidence="2 3" key="1">
    <citation type="submission" date="2019-04" db="EMBL/GenBank/DDBJ databases">
        <title>Crenobacter sp. nov.</title>
        <authorList>
            <person name="Shi S."/>
        </authorList>
    </citation>
    <scope>NUCLEOTIDE SEQUENCE [LARGE SCALE GENOMIC DNA]</scope>
    <source>
        <strain evidence="2 3">GY 70310</strain>
    </source>
</reference>
<comment type="caution">
    <text evidence="2">The sequence shown here is derived from an EMBL/GenBank/DDBJ whole genome shotgun (WGS) entry which is preliminary data.</text>
</comment>
<keyword evidence="1" id="KW-1133">Transmembrane helix</keyword>
<keyword evidence="1" id="KW-0812">Transmembrane</keyword>
<gene>
    <name evidence="2" type="ORF">E5K04_12300</name>
</gene>
<feature type="transmembrane region" description="Helical" evidence="1">
    <location>
        <begin position="87"/>
        <end position="108"/>
    </location>
</feature>
<feature type="transmembrane region" description="Helical" evidence="1">
    <location>
        <begin position="59"/>
        <end position="80"/>
    </location>
</feature>
<dbReference type="Proteomes" id="UP000308891">
    <property type="component" value="Unassembled WGS sequence"/>
</dbReference>
<proteinExistence type="predicted"/>
<dbReference type="EMBL" id="STGJ01000014">
    <property type="protein sequence ID" value="TIC80283.1"/>
    <property type="molecule type" value="Genomic_DNA"/>
</dbReference>
<dbReference type="OrthoDB" id="4228364at2"/>
<sequence>MRLFKIKLLKHASRSLFLDRKKRNRLLEIVAFIIFIFAAALAIVGLIGVDEKYSFDLPVLSAIFSVFFKILQMIVLNYGWGESKSDLVHAAMFLFPLSMSLAIVGLIWSKVALHIRRLCLNLFCKNHVIIVGGDDIAASLAICHASHSLDKKSEVVILGDFQNSIILDKLKLAGVSVIPESVFDIDDLIGLGADRARLIYLLSQEASMPEVVRSLSKRLTQSESSSNRYEPTIFAWTDNDIEMQELIDDLPNQNKVNPKNQSFIIRPINIWKHFAYKILMDKDNSPSAIMRGKENESWNIVLLGENDSLKRQIIKQSAILLRKDYAKDLNFYSVSEQGKWFSGDLKLDSPVFVDDEEFISAYWLGMERNLVPILKFSCLEKADFYTRVLVSGENLIVYICANDELEASKLIANVRKYKINNNDKLLIVNVTPVFDVDVGEDVNSSNKKDVGSINLLDRLLTWKMPDEPSMPLFVGAALDRGAQSINMAYQNISGLHFTPTQNCNKDHSYDSIQHGNSSSIFNENAKYNEELEKCVDIFFQDNSSSENKNEWQEMQEWARESSRQSFIHAKILRDRFQCLENVKNAYDFFKIENFDEILKYEHDRWVAERLYLGWRYVGDESWGKDKKGMKNRKMHNDIKPYSALGAEERRKDLACVLCATLILNRLENESTI</sequence>
<dbReference type="Gene3D" id="6.20.350.10">
    <property type="match status" value="1"/>
</dbReference>
<evidence type="ECO:0000313" key="2">
    <source>
        <dbReference type="EMBL" id="TIC80283.1"/>
    </source>
</evidence>
<accession>A0A4V4N7E6</accession>
<evidence type="ECO:0000313" key="3">
    <source>
        <dbReference type="Proteomes" id="UP000308891"/>
    </source>
</evidence>
<evidence type="ECO:0000256" key="1">
    <source>
        <dbReference type="SAM" id="Phobius"/>
    </source>
</evidence>
<feature type="transmembrane region" description="Helical" evidence="1">
    <location>
        <begin position="26"/>
        <end position="47"/>
    </location>
</feature>
<keyword evidence="1" id="KW-0472">Membrane</keyword>
<dbReference type="AlphaFoldDB" id="A0A4V4N7E6"/>
<evidence type="ECO:0008006" key="4">
    <source>
        <dbReference type="Google" id="ProtNLM"/>
    </source>
</evidence>
<dbReference type="RefSeq" id="WP_136554522.1">
    <property type="nucleotide sequence ID" value="NZ_STGJ01000014.1"/>
</dbReference>
<name>A0A4V4N7E6_9NEIS</name>
<keyword evidence="3" id="KW-1185">Reference proteome</keyword>
<protein>
    <recommendedName>
        <fullName evidence="4">Ryanodine receptor Ryr domain-containing protein</fullName>
    </recommendedName>
</protein>